<dbReference type="CDD" id="cd07562">
    <property type="entry name" value="Peptidase_S41_TRI"/>
    <property type="match status" value="1"/>
</dbReference>
<evidence type="ECO:0000313" key="12">
    <source>
        <dbReference type="EMBL" id="CDH43727.1"/>
    </source>
</evidence>
<comment type="function">
    <text evidence="7">Degrades oligopeptides.</text>
</comment>
<evidence type="ECO:0000256" key="7">
    <source>
        <dbReference type="PIRNR" id="PIRNR036421"/>
    </source>
</evidence>
<dbReference type="InterPro" id="IPR005151">
    <property type="entry name" value="Tail-specific_protease"/>
</dbReference>
<dbReference type="Gene3D" id="2.120.10.30">
    <property type="entry name" value="TolB, C-terminal domain"/>
    <property type="match status" value="1"/>
</dbReference>
<dbReference type="InterPro" id="IPR029045">
    <property type="entry name" value="ClpP/crotonase-like_dom_sf"/>
</dbReference>
<reference evidence="12 13" key="1">
    <citation type="journal article" date="2014" name="ISME J.">
        <title>Candidatus Competibacter-lineage genomes retrieved from metagenomes reveal functional metabolic diversity.</title>
        <authorList>
            <person name="McIlroy S.J."/>
            <person name="Albertsen M."/>
            <person name="Andresen E.K."/>
            <person name="Saunders A.M."/>
            <person name="Kristiansen R."/>
            <person name="Stokholm-Bjerregaard M."/>
            <person name="Nielsen K.L."/>
            <person name="Nielsen P.H."/>
        </authorList>
    </citation>
    <scope>NUCLEOTIDE SEQUENCE [LARGE SCALE GENOMIC DNA]</scope>
    <source>
        <strain evidence="12 13">Run_B_J11</strain>
    </source>
</reference>
<keyword evidence="13" id="KW-1185">Reference proteome</keyword>
<dbReference type="Proteomes" id="UP000019184">
    <property type="component" value="Unassembled WGS sequence"/>
</dbReference>
<dbReference type="Gene3D" id="3.90.226.10">
    <property type="entry name" value="2-enoyl-CoA Hydratase, Chain A, domain 1"/>
    <property type="match status" value="1"/>
</dbReference>
<dbReference type="EMBL" id="CBTK010000035">
    <property type="protein sequence ID" value="CDH43727.1"/>
    <property type="molecule type" value="Genomic_DNA"/>
</dbReference>
<feature type="active site" description="Charge relay system" evidence="8">
    <location>
        <position position="1048"/>
    </location>
</feature>
<dbReference type="AlphaFoldDB" id="A0A7U7G9L6"/>
<dbReference type="InterPro" id="IPR028204">
    <property type="entry name" value="Tricorn_C1"/>
</dbReference>
<dbReference type="GO" id="GO:0008236">
    <property type="term" value="F:serine-type peptidase activity"/>
    <property type="evidence" value="ECO:0007669"/>
    <property type="project" value="UniProtKB-UniRule"/>
</dbReference>
<keyword evidence="10" id="KW-0732">Signal</keyword>
<feature type="chain" id="PRO_5030860153" description="Tricorn protease homolog" evidence="10">
    <location>
        <begin position="32"/>
        <end position="1088"/>
    </location>
</feature>
<dbReference type="EC" id="3.4.21.-" evidence="7"/>
<feature type="active site" description="Nucleophile" evidence="8">
    <location>
        <position position="990"/>
    </location>
</feature>
<dbReference type="Pfam" id="PF14684">
    <property type="entry name" value="Tricorn_C1"/>
    <property type="match status" value="1"/>
</dbReference>
<dbReference type="InterPro" id="IPR036034">
    <property type="entry name" value="PDZ_sf"/>
</dbReference>
<evidence type="ECO:0000256" key="10">
    <source>
        <dbReference type="SAM" id="SignalP"/>
    </source>
</evidence>
<dbReference type="Pfam" id="PF26550">
    <property type="entry name" value="Tricorn_2nd"/>
    <property type="match status" value="1"/>
</dbReference>
<keyword evidence="3 7" id="KW-0963">Cytoplasm</keyword>
<sequence>MRRFRLSPTLASRLLAGFLLTLGSAPLIAQADTSDRPLWLRYPAVSPDGQHIAFVYGGQLWRVPAGGGEALPLTSAEFIASNPVWSPDSRSIAFSANRHGNADVFIMPAKGGEIRRLTTHSQADTPQAFTPDGKSVLFSSMRLGDSKVAFGGILSGASIQLYSIPVTGGRERLIIPTPALDTKPSSDGRFILYTSLNAPENQWRKHAVSEATRDIWAYDTTAKTHRQLTTWRGEDRDAVFSADGKSVFWLSEQSGSFNVWKMAFEGDAKPVQITSHQTHPVRFLSRTSQNDLVYGYDGEIWRLDHDAKEPKRIEVRISQGSLLGGTIFVKMNEEVSEIAANQDGSEIAVIARGEVFVVDAASGRTRRLTNTPQHERNVSFRPDGKAVLYASERDGRYDAYETTLDTPGATSFQTPGALKETRITNTTTDVTEPAYSPDGQRIAYLEDRTRLVVMDLATKKTVTAMPPGLSYSYQDGDLPFVWSPDGRWLAATIGSAVTSFNIALVDASGQKPPVNLTRSGFVSAGPQFSADGKVLLFLSSRDGLQTADSKDAEADVYATFLTQSAYDAIAHPDDLLIAPVAAPKADAKPEEKKPAPAWEPDLDDLAARTVRLTPFSSSLKFFKLTPDGKSFVFASVGAATGFVGYKLPLGKPGISPLFTKAPPAAESVVTDGKGENVFFLGAGGIEKVNLVTGAAATLPFTAEIAYDLQGEMRWLFEHAWRMTQQKFYRKDMAGVDWELYKKEYAKHLPHLRHGEDLAELLSEMAGELNSSHMGSSYQPKVTTGDATAALGLYYDHAHTGIGAKITDYLKTGPAGRADSLLRPGAIILAVSGEPIRADMDIHRLLNKTAGQPVRLSIQPAQGGAPVDEIVTPEPFVNGLLKAHDRWVAQRGQLTEELSKGRLCYIYIGLMDTKNYQGFIHNLHGRCADKEAVIIDIRFNGGGNLSERLIADLSAKSAGQSVDRDGNVLAELPASRWTKPSAILANSWSYSDGSLFPHYYKHAKLGPFVGEPVPGTGTSVWWIHLLPGGRLQYGIPEIGRKSADGRFYENTEDNPDVLVRRTPDSIEEGRDLQLERAVQQLLGQLGEPK</sequence>
<dbReference type="PIRSF" id="PIRSF036421">
    <property type="entry name" value="Tricorn_protease"/>
    <property type="match status" value="1"/>
</dbReference>
<dbReference type="Gene3D" id="2.30.42.10">
    <property type="match status" value="1"/>
</dbReference>
<dbReference type="OrthoDB" id="9758793at2"/>
<dbReference type="PANTHER" id="PTHR43253:SF1">
    <property type="entry name" value="TRICORN PROTEASE HOMOLOG 2-RELATED"/>
    <property type="match status" value="1"/>
</dbReference>
<dbReference type="InterPro" id="IPR011042">
    <property type="entry name" value="6-blade_b-propeller_TolB-like"/>
</dbReference>
<keyword evidence="6 7" id="KW-0720">Serine protease</keyword>
<evidence type="ECO:0000256" key="3">
    <source>
        <dbReference type="ARBA" id="ARBA00022490"/>
    </source>
</evidence>
<dbReference type="Pfam" id="PF03572">
    <property type="entry name" value="Peptidase_S41"/>
    <property type="match status" value="1"/>
</dbReference>
<dbReference type="InterPro" id="IPR012393">
    <property type="entry name" value="Tricorn_protease"/>
</dbReference>
<dbReference type="GO" id="GO:0005737">
    <property type="term" value="C:cytoplasm"/>
    <property type="evidence" value="ECO:0007669"/>
    <property type="project" value="UniProtKB-SubCell"/>
</dbReference>
<comment type="caution">
    <text evidence="12">The sequence shown here is derived from an EMBL/GenBank/DDBJ whole genome shotgun (WGS) entry which is preliminary data.</text>
</comment>
<dbReference type="Pfam" id="PF26549">
    <property type="entry name" value="Tricorn_N"/>
    <property type="match status" value="1"/>
</dbReference>
<dbReference type="PANTHER" id="PTHR43253">
    <property type="entry name" value="TRICORN PROTEASE HOMOLOG 2-RELATED"/>
    <property type="match status" value="1"/>
</dbReference>
<organism evidence="12 13">
    <name type="scientific">Candidatus Contendobacter odensis Run_B_J11</name>
    <dbReference type="NCBI Taxonomy" id="1400861"/>
    <lineage>
        <taxon>Bacteria</taxon>
        <taxon>Pseudomonadati</taxon>
        <taxon>Pseudomonadota</taxon>
        <taxon>Gammaproteobacteria</taxon>
        <taxon>Candidatus Competibacteraceae</taxon>
        <taxon>Candidatus Contendibacter</taxon>
    </lineage>
</organism>
<dbReference type="GO" id="GO:0006508">
    <property type="term" value="P:proteolysis"/>
    <property type="evidence" value="ECO:0007669"/>
    <property type="project" value="UniProtKB-UniRule"/>
</dbReference>
<proteinExistence type="inferred from homology"/>
<evidence type="ECO:0000256" key="6">
    <source>
        <dbReference type="ARBA" id="ARBA00022825"/>
    </source>
</evidence>
<feature type="active site" description="Charge relay system" evidence="8">
    <location>
        <position position="772"/>
    </location>
</feature>
<dbReference type="RefSeq" id="WP_034430790.1">
    <property type="nucleotide sequence ID" value="NZ_CBTK010000035.1"/>
</dbReference>
<protein>
    <recommendedName>
        <fullName evidence="7">Tricorn protease homolog</fullName>
        <ecNumber evidence="7">3.4.21.-</ecNumber>
    </recommendedName>
</protein>
<feature type="domain" description="Tail specific protease" evidence="11">
    <location>
        <begin position="872"/>
        <end position="1059"/>
    </location>
</feature>
<comment type="subcellular location">
    <subcellularLocation>
        <location evidence="1 7">Cytoplasm</location>
    </subcellularLocation>
</comment>
<evidence type="ECO:0000256" key="2">
    <source>
        <dbReference type="ARBA" id="ARBA00008524"/>
    </source>
</evidence>
<accession>A0A7U7G9L6</accession>
<feature type="site" description="Transition state stabilizer; via amide nitrogen" evidence="9">
    <location>
        <position position="991"/>
    </location>
</feature>
<evidence type="ECO:0000256" key="1">
    <source>
        <dbReference type="ARBA" id="ARBA00004496"/>
    </source>
</evidence>
<comment type="similarity">
    <text evidence="2 7">Belongs to the peptidase S41B family.</text>
</comment>
<feature type="signal peptide" evidence="10">
    <location>
        <begin position="1"/>
        <end position="31"/>
    </location>
</feature>
<dbReference type="SUPFAM" id="SSF50156">
    <property type="entry name" value="PDZ domain-like"/>
    <property type="match status" value="1"/>
</dbReference>
<keyword evidence="4 7" id="KW-0645">Protease</keyword>
<dbReference type="Gene3D" id="3.30.750.44">
    <property type="match status" value="1"/>
</dbReference>
<evidence type="ECO:0000256" key="5">
    <source>
        <dbReference type="ARBA" id="ARBA00022801"/>
    </source>
</evidence>
<dbReference type="SUPFAM" id="SSF52096">
    <property type="entry name" value="ClpP/crotonase"/>
    <property type="match status" value="1"/>
</dbReference>
<keyword evidence="5 7" id="KW-0378">Hydrolase</keyword>
<name>A0A7U7G9L6_9GAMM</name>
<dbReference type="Gene3D" id="2.120.10.60">
    <property type="entry name" value="Tricorn protease N-terminal domain"/>
    <property type="match status" value="2"/>
</dbReference>
<dbReference type="SUPFAM" id="SSF82171">
    <property type="entry name" value="DPP6 N-terminal domain-like"/>
    <property type="match status" value="1"/>
</dbReference>
<evidence type="ECO:0000259" key="11">
    <source>
        <dbReference type="SMART" id="SM00245"/>
    </source>
</evidence>
<dbReference type="SMART" id="SM00245">
    <property type="entry name" value="TSPc"/>
    <property type="match status" value="1"/>
</dbReference>
<evidence type="ECO:0000313" key="13">
    <source>
        <dbReference type="Proteomes" id="UP000019184"/>
    </source>
</evidence>
<gene>
    <name evidence="12" type="ORF">BN874_130052</name>
</gene>
<evidence type="ECO:0000256" key="9">
    <source>
        <dbReference type="PIRSR" id="PIRSR036421-3"/>
    </source>
</evidence>
<evidence type="ECO:0000256" key="8">
    <source>
        <dbReference type="PIRSR" id="PIRSR036421-1"/>
    </source>
</evidence>
<evidence type="ECO:0000256" key="4">
    <source>
        <dbReference type="ARBA" id="ARBA00022670"/>
    </source>
</evidence>